<organism evidence="1 2">
    <name type="scientific">Phytophthora fragariaefolia</name>
    <dbReference type="NCBI Taxonomy" id="1490495"/>
    <lineage>
        <taxon>Eukaryota</taxon>
        <taxon>Sar</taxon>
        <taxon>Stramenopiles</taxon>
        <taxon>Oomycota</taxon>
        <taxon>Peronosporomycetes</taxon>
        <taxon>Peronosporales</taxon>
        <taxon>Peronosporaceae</taxon>
        <taxon>Phytophthora</taxon>
    </lineage>
</organism>
<keyword evidence="2" id="KW-1185">Reference proteome</keyword>
<comment type="caution">
    <text evidence="1">The sequence shown here is derived from an EMBL/GenBank/DDBJ whole genome shotgun (WGS) entry which is preliminary data.</text>
</comment>
<gene>
    <name evidence="1" type="ORF">Pfra01_001955200</name>
</gene>
<sequence length="225" mass="24817">MCVPSTMPITPGRPYRSRWYAEETSRSRSVGHLGQQTASLVYLHVPLSSAVVTPAQHPRDRAVGSALRTVSADEFGTKLQANAYLEVYNVTLKTAPQRKSVPLQLQVIITEFADVFPNELPPELPPSRSIEHEVILKPGGKPSNRAPFRLSKVEQEWVSPNAHGSKFQAIHAIPDEPRDIPVERGSYGPRWCARDVDTANAQGVVSFQLCGGLSGWLMHLFEIDG</sequence>
<protein>
    <submittedName>
        <fullName evidence="1">Unnamed protein product</fullName>
    </submittedName>
</protein>
<reference evidence="1" key="1">
    <citation type="submission" date="2023-04" db="EMBL/GenBank/DDBJ databases">
        <title>Phytophthora fragariaefolia NBRC 109709.</title>
        <authorList>
            <person name="Ichikawa N."/>
            <person name="Sato H."/>
            <person name="Tonouchi N."/>
        </authorList>
    </citation>
    <scope>NUCLEOTIDE SEQUENCE</scope>
    <source>
        <strain evidence="1">NBRC 109709</strain>
    </source>
</reference>
<accession>A0A9W7D1K7</accession>
<dbReference type="Proteomes" id="UP001165121">
    <property type="component" value="Unassembled WGS sequence"/>
</dbReference>
<evidence type="ECO:0000313" key="2">
    <source>
        <dbReference type="Proteomes" id="UP001165121"/>
    </source>
</evidence>
<dbReference type="EMBL" id="BSXT01002530">
    <property type="protein sequence ID" value="GMF49453.1"/>
    <property type="molecule type" value="Genomic_DNA"/>
</dbReference>
<name>A0A9W7D1K7_9STRA</name>
<dbReference type="AlphaFoldDB" id="A0A9W7D1K7"/>
<evidence type="ECO:0000313" key="1">
    <source>
        <dbReference type="EMBL" id="GMF49453.1"/>
    </source>
</evidence>
<dbReference type="OrthoDB" id="2431547at2759"/>
<proteinExistence type="predicted"/>